<evidence type="ECO:0000313" key="24">
    <source>
        <dbReference type="Proteomes" id="UP000295083"/>
    </source>
</evidence>
<dbReference type="Gene3D" id="3.40.50.12780">
    <property type="entry name" value="N-terminal domain of ligase-like"/>
    <property type="match status" value="1"/>
</dbReference>
<evidence type="ECO:0000256" key="4">
    <source>
        <dbReference type="ARBA" id="ARBA00006432"/>
    </source>
</evidence>
<evidence type="ECO:0000256" key="15">
    <source>
        <dbReference type="ARBA" id="ARBA00023140"/>
    </source>
</evidence>
<feature type="region of interest" description="Disordered" evidence="20">
    <location>
        <begin position="119"/>
        <end position="144"/>
    </location>
</feature>
<dbReference type="PANTHER" id="PTHR43107:SF6">
    <property type="entry name" value="ACYL-COA SYNTHETASE FAMILY PROTEIN (CEFD1), PUTATIVE (AFU_ORTHOLOGUE AFUA_6G03630)-RELATED"/>
    <property type="match status" value="1"/>
</dbReference>
<gene>
    <name evidence="23" type="primary">cefD1</name>
    <name evidence="23" type="ORF">C8035_v002490</name>
</gene>
<evidence type="ECO:0000256" key="12">
    <source>
        <dbReference type="ARBA" id="ARBA00022989"/>
    </source>
</evidence>
<evidence type="ECO:0000256" key="8">
    <source>
        <dbReference type="ARBA" id="ARBA00022677"/>
    </source>
</evidence>
<evidence type="ECO:0000256" key="10">
    <source>
        <dbReference type="ARBA" id="ARBA00022741"/>
    </source>
</evidence>
<dbReference type="InterPro" id="IPR042099">
    <property type="entry name" value="ANL_N_sf"/>
</dbReference>
<feature type="compositionally biased region" description="Low complexity" evidence="20">
    <location>
        <begin position="119"/>
        <end position="131"/>
    </location>
</feature>
<dbReference type="GO" id="GO:0005811">
    <property type="term" value="C:lipid droplet"/>
    <property type="evidence" value="ECO:0007669"/>
    <property type="project" value="UniProtKB-SubCell"/>
</dbReference>
<feature type="transmembrane region" description="Helical" evidence="21">
    <location>
        <begin position="486"/>
        <end position="506"/>
    </location>
</feature>
<evidence type="ECO:0000256" key="21">
    <source>
        <dbReference type="SAM" id="Phobius"/>
    </source>
</evidence>
<evidence type="ECO:0000256" key="16">
    <source>
        <dbReference type="ARBA" id="ARBA00051585"/>
    </source>
</evidence>
<comment type="subcellular location">
    <subcellularLocation>
        <location evidence="3">Cell membrane</location>
        <topology evidence="3">Multi-pass membrane protein</topology>
    </subcellularLocation>
    <subcellularLocation>
        <location evidence="1">Lipid droplet</location>
    </subcellularLocation>
    <subcellularLocation>
        <location evidence="2">Peroxisome membrane</location>
        <topology evidence="2">Multi-pass membrane protein</topology>
    </subcellularLocation>
</comment>
<evidence type="ECO:0000256" key="3">
    <source>
        <dbReference type="ARBA" id="ARBA00004651"/>
    </source>
</evidence>
<comment type="similarity">
    <text evidence="4">Belongs to the ATP-dependent AMP-binding enzyme family.</text>
</comment>
<dbReference type="FunFam" id="3.40.50.12780:FF:000019">
    <property type="entry name" value="Long-chain fatty acid transporter"/>
    <property type="match status" value="1"/>
</dbReference>
<dbReference type="AlphaFoldDB" id="A0A4R8PXH7"/>
<evidence type="ECO:0000256" key="18">
    <source>
        <dbReference type="ARBA" id="ARBA00068795"/>
    </source>
</evidence>
<dbReference type="InterPro" id="IPR020845">
    <property type="entry name" value="AMP-binding_CS"/>
</dbReference>
<dbReference type="SUPFAM" id="SSF56801">
    <property type="entry name" value="Acetyl-CoA synthetase-like"/>
    <property type="match status" value="1"/>
</dbReference>
<dbReference type="Gene3D" id="3.30.300.30">
    <property type="match status" value="1"/>
</dbReference>
<evidence type="ECO:0000256" key="20">
    <source>
        <dbReference type="SAM" id="MobiDB-lite"/>
    </source>
</evidence>
<keyword evidence="10" id="KW-0547">Nucleotide-binding</keyword>
<evidence type="ECO:0000256" key="11">
    <source>
        <dbReference type="ARBA" id="ARBA00022840"/>
    </source>
</evidence>
<feature type="compositionally biased region" description="Basic and acidic residues" evidence="20">
    <location>
        <begin position="132"/>
        <end position="144"/>
    </location>
</feature>
<keyword evidence="8" id="KW-0551">Lipid droplet</keyword>
<dbReference type="GO" id="GO:0004467">
    <property type="term" value="F:long-chain fatty acid-CoA ligase activity"/>
    <property type="evidence" value="ECO:0007669"/>
    <property type="project" value="TreeGrafter"/>
</dbReference>
<evidence type="ECO:0000313" key="23">
    <source>
        <dbReference type="EMBL" id="TDZ30592.1"/>
    </source>
</evidence>
<dbReference type="GO" id="GO:0005778">
    <property type="term" value="C:peroxisomal membrane"/>
    <property type="evidence" value="ECO:0007669"/>
    <property type="project" value="UniProtKB-SubCell"/>
</dbReference>
<keyword evidence="5" id="KW-0813">Transport</keyword>
<evidence type="ECO:0000256" key="2">
    <source>
        <dbReference type="ARBA" id="ARBA00004585"/>
    </source>
</evidence>
<keyword evidence="13" id="KW-0445">Lipid transport</keyword>
<feature type="transmembrane region" description="Helical" evidence="21">
    <location>
        <begin position="386"/>
        <end position="410"/>
    </location>
</feature>
<sequence>MFKGRLKKWGVKKNNIKHGKSCFKPGQRPTKSRSTKKLATCRLRDKDAENTTSTPLQLSLEGLEGLTDSNNSQANFLRALPEAPGNHLSSPRATPGLTHDPFSPPHIELRVLDGTEALPETLPLPLPGSSSEQDHSTGSDRQEELGCPVEHQGIEEPAGNDVSGATRCFGFEENCPYRYGRERFRLLEYSDGSPCHQGDSLGFGQFIDRQDENPCSSNCACRRADSTSLPAFVVHQYPERVDVEILSQNLLLNLIETLPETDLRNLKGNINVRLDDNLAEKDEDTEDVRFRFQVLVSSWDEKLDVLFNNSPPDVELEPSENNQQSVLELLNAYTSGHGNDASRPGRTPNIQHQLIDPTLQPREPPLADKRDLEEEIERETIMIEPLVAMMTMSVIFAIMFLFLQAAAAALTGSVASAMNDRVSPYYIFEQAVQRNPYHEAIWTRSGSVSWKVAYDRVNQYAQLFLSHGVKPGDLVALFMQNSPDFAFAWVGLLAIGAAPAMINYHLTGKALLGCIEISTAKLILADVAPDIMAKVAEIQTELDLKGIKLVNVAEERARIYQMDPIRPRDDLRKGITPGDPMALFYTSGTTGLPKAVLFPAAAAASVSLPSDLGYHPARDGKERCYICMPYYHGTGGITMISQILSGSTTCMAPKFSVSTFWDDVRDSHATWFVYVGETLRYLVAAPPSPRDKDHNLQTAFGNGCRPDVWRRFQERFNVDTICEFYNSTEGALGLRNLSRGDFFANAIGHHGLLLRLKYRNMLIPVAIDAETGDVQRNPKTGLCIRTPYEVGGEILIEHPGERPFPGYFNNSEATDKKYVKDVLRKGDVFYRTGDAMRRDGEGRWFFLDRLGDTYRWKGENVSTAEVAEVLGEYPGVNEAVIYGVSLPGHDGKAGAAALDIATDKKASFDYPDFLRYSRAKLPKYAVPIFLRLLSQGIASHNNKQNKVPLKQQGVDPSKIEGGDQLLWIEKHGKGNTYVPFTQEDWENLGRGRAKL</sequence>
<dbReference type="Pfam" id="PF00501">
    <property type="entry name" value="AMP-binding"/>
    <property type="match status" value="1"/>
</dbReference>
<feature type="domain" description="AMP-dependent synthetase/ligase" evidence="22">
    <location>
        <begin position="428"/>
        <end position="787"/>
    </location>
</feature>
<evidence type="ECO:0000256" key="19">
    <source>
        <dbReference type="ARBA" id="ARBA00078285"/>
    </source>
</evidence>
<evidence type="ECO:0000256" key="6">
    <source>
        <dbReference type="ARBA" id="ARBA00022475"/>
    </source>
</evidence>
<name>A0A4R8PXH7_9PEZI</name>
<organism evidence="23 24">
    <name type="scientific">Colletotrichum spinosum</name>
    <dbReference type="NCBI Taxonomy" id="1347390"/>
    <lineage>
        <taxon>Eukaryota</taxon>
        <taxon>Fungi</taxon>
        <taxon>Dikarya</taxon>
        <taxon>Ascomycota</taxon>
        <taxon>Pezizomycotina</taxon>
        <taxon>Sordariomycetes</taxon>
        <taxon>Hypocreomycetidae</taxon>
        <taxon>Glomerellales</taxon>
        <taxon>Glomerellaceae</taxon>
        <taxon>Colletotrichum</taxon>
        <taxon>Colletotrichum orbiculare species complex</taxon>
    </lineage>
</organism>
<keyword evidence="14 21" id="KW-0472">Membrane</keyword>
<dbReference type="GO" id="GO:0005324">
    <property type="term" value="F:long-chain fatty acid transmembrane transporter activity"/>
    <property type="evidence" value="ECO:0007669"/>
    <property type="project" value="TreeGrafter"/>
</dbReference>
<comment type="function">
    <text evidence="17">Acyl-CoA synthetase required for both the import of long chain fatty acids (LCFAs) (C14-C18) and the activation very long chain fatty acids (VLCFAs) (C20-C26) by esterification of the fatty acids into metabolically active CoA-thioesters for subsequent degradation or incorporation into phospholipids. The transport and fatty acyl-CoA synthetase activities are genetically separable and are thus independent activities. Esterifies VLCFAs in the peroxisome matrix. The VLCFAs are actively transported into peroxisomes by a PXA1-PXA2 heterodimeric transporter in the peroxisomal membrane.</text>
</comment>
<comment type="catalytic activity">
    <reaction evidence="16">
        <text>a very long-chain fatty acid + ATP + CoA = a very long-chain fatty acyl-CoA + AMP + diphosphate</text>
        <dbReference type="Rhea" id="RHEA:54536"/>
        <dbReference type="ChEBI" id="CHEBI:30616"/>
        <dbReference type="ChEBI" id="CHEBI:33019"/>
        <dbReference type="ChEBI" id="CHEBI:57287"/>
        <dbReference type="ChEBI" id="CHEBI:58950"/>
        <dbReference type="ChEBI" id="CHEBI:138261"/>
        <dbReference type="ChEBI" id="CHEBI:456215"/>
    </reaction>
</comment>
<evidence type="ECO:0000256" key="9">
    <source>
        <dbReference type="ARBA" id="ARBA00022692"/>
    </source>
</evidence>
<accession>A0A4R8PXH7</accession>
<evidence type="ECO:0000256" key="5">
    <source>
        <dbReference type="ARBA" id="ARBA00022448"/>
    </source>
</evidence>
<evidence type="ECO:0000256" key="13">
    <source>
        <dbReference type="ARBA" id="ARBA00023055"/>
    </source>
</evidence>
<evidence type="ECO:0000256" key="14">
    <source>
        <dbReference type="ARBA" id="ARBA00023136"/>
    </source>
</evidence>
<comment type="caution">
    <text evidence="23">The sequence shown here is derived from an EMBL/GenBank/DDBJ whole genome shotgun (WGS) entry which is preliminary data.</text>
</comment>
<dbReference type="PANTHER" id="PTHR43107">
    <property type="entry name" value="LONG-CHAIN FATTY ACID TRANSPORT PROTEIN"/>
    <property type="match status" value="1"/>
</dbReference>
<dbReference type="EMBL" id="QAPG01000125">
    <property type="protein sequence ID" value="TDZ30592.1"/>
    <property type="molecule type" value="Genomic_DNA"/>
</dbReference>
<dbReference type="InterPro" id="IPR045851">
    <property type="entry name" value="AMP-bd_C_sf"/>
</dbReference>
<dbReference type="Proteomes" id="UP000295083">
    <property type="component" value="Unassembled WGS sequence"/>
</dbReference>
<dbReference type="GO" id="GO:0044539">
    <property type="term" value="P:long-chain fatty acid import into cell"/>
    <property type="evidence" value="ECO:0007669"/>
    <property type="project" value="TreeGrafter"/>
</dbReference>
<keyword evidence="6" id="KW-1003">Cell membrane</keyword>
<keyword evidence="11" id="KW-0067">ATP-binding</keyword>
<dbReference type="GO" id="GO:0005524">
    <property type="term" value="F:ATP binding"/>
    <property type="evidence" value="ECO:0007669"/>
    <property type="project" value="UniProtKB-KW"/>
</dbReference>
<keyword evidence="15" id="KW-0576">Peroxisome</keyword>
<dbReference type="PROSITE" id="PS00455">
    <property type="entry name" value="AMP_BINDING"/>
    <property type="match status" value="1"/>
</dbReference>
<dbReference type="InterPro" id="IPR000873">
    <property type="entry name" value="AMP-dep_synth/lig_dom"/>
</dbReference>
<keyword evidence="12 21" id="KW-1133">Transmembrane helix</keyword>
<evidence type="ECO:0000256" key="17">
    <source>
        <dbReference type="ARBA" id="ARBA00060276"/>
    </source>
</evidence>
<feature type="region of interest" description="Disordered" evidence="20">
    <location>
        <begin position="82"/>
        <end position="101"/>
    </location>
</feature>
<keyword evidence="7" id="KW-0436">Ligase</keyword>
<dbReference type="GO" id="GO:0009898">
    <property type="term" value="C:cytoplasmic side of plasma membrane"/>
    <property type="evidence" value="ECO:0007669"/>
    <property type="project" value="TreeGrafter"/>
</dbReference>
<protein>
    <recommendedName>
        <fullName evidence="18">Very long-chain fatty acid transport protein</fullName>
    </recommendedName>
    <alternativeName>
        <fullName evidence="19">Very-long-chain acyl-CoA synthetase</fullName>
    </alternativeName>
</protein>
<evidence type="ECO:0000256" key="1">
    <source>
        <dbReference type="ARBA" id="ARBA00004502"/>
    </source>
</evidence>
<evidence type="ECO:0000259" key="22">
    <source>
        <dbReference type="Pfam" id="PF00501"/>
    </source>
</evidence>
<reference evidence="23 24" key="1">
    <citation type="submission" date="2018-11" db="EMBL/GenBank/DDBJ databases">
        <title>Genome sequence and assembly of Colletotrichum spinosum.</title>
        <authorList>
            <person name="Gan P."/>
            <person name="Shirasu K."/>
        </authorList>
    </citation>
    <scope>NUCLEOTIDE SEQUENCE [LARGE SCALE GENOMIC DNA]</scope>
    <source>
        <strain evidence="23 24">CBS 515.97</strain>
    </source>
</reference>
<evidence type="ECO:0000256" key="7">
    <source>
        <dbReference type="ARBA" id="ARBA00022598"/>
    </source>
</evidence>
<feature type="region of interest" description="Disordered" evidence="20">
    <location>
        <begin position="15"/>
        <end position="37"/>
    </location>
</feature>
<keyword evidence="9 21" id="KW-0812">Transmembrane</keyword>
<keyword evidence="24" id="KW-1185">Reference proteome</keyword>
<proteinExistence type="inferred from homology"/>